<keyword evidence="4 5" id="KW-0472">Membrane</keyword>
<dbReference type="GO" id="GO:0016491">
    <property type="term" value="F:oxidoreductase activity"/>
    <property type="evidence" value="ECO:0007669"/>
    <property type="project" value="InterPro"/>
</dbReference>
<keyword evidence="2 5" id="KW-0812">Transmembrane</keyword>
<evidence type="ECO:0000256" key="4">
    <source>
        <dbReference type="ARBA" id="ARBA00023136"/>
    </source>
</evidence>
<feature type="transmembrane region" description="Helical" evidence="5">
    <location>
        <begin position="146"/>
        <end position="166"/>
    </location>
</feature>
<dbReference type="InterPro" id="IPR006694">
    <property type="entry name" value="Fatty_acid_hydroxylase"/>
</dbReference>
<dbReference type="GO" id="GO:0016020">
    <property type="term" value="C:membrane"/>
    <property type="evidence" value="ECO:0007669"/>
    <property type="project" value="UniProtKB-SubCell"/>
</dbReference>
<evidence type="ECO:0000256" key="3">
    <source>
        <dbReference type="ARBA" id="ARBA00022989"/>
    </source>
</evidence>
<comment type="caution">
    <text evidence="7">The sequence shown here is derived from an EMBL/GenBank/DDBJ whole genome shotgun (WGS) entry which is preliminary data.</text>
</comment>
<dbReference type="EMBL" id="NISJ01000004">
    <property type="protein sequence ID" value="OWQ98042.1"/>
    <property type="molecule type" value="Genomic_DNA"/>
</dbReference>
<dbReference type="GO" id="GO:0008610">
    <property type="term" value="P:lipid biosynthetic process"/>
    <property type="evidence" value="ECO:0007669"/>
    <property type="project" value="InterPro"/>
</dbReference>
<dbReference type="PANTHER" id="PTHR11863">
    <property type="entry name" value="STEROL DESATURASE"/>
    <property type="match status" value="1"/>
</dbReference>
<evidence type="ECO:0000256" key="5">
    <source>
        <dbReference type="SAM" id="Phobius"/>
    </source>
</evidence>
<dbReference type="OrthoDB" id="9770329at2"/>
<feature type="transmembrane region" description="Helical" evidence="5">
    <location>
        <begin position="54"/>
        <end position="74"/>
    </location>
</feature>
<keyword evidence="3 5" id="KW-1133">Transmembrane helix</keyword>
<name>A0A246JY69_9SPHN</name>
<evidence type="ECO:0000256" key="2">
    <source>
        <dbReference type="ARBA" id="ARBA00022692"/>
    </source>
</evidence>
<accession>A0A246JY69</accession>
<comment type="subcellular location">
    <subcellularLocation>
        <location evidence="1">Membrane</location>
    </subcellularLocation>
</comment>
<keyword evidence="8" id="KW-1185">Reference proteome</keyword>
<evidence type="ECO:0000256" key="1">
    <source>
        <dbReference type="ARBA" id="ARBA00004370"/>
    </source>
</evidence>
<sequence>MFGVDAGRYVIVAAVTSAIVWGLRRTRLGTRKIQAREATAADMRREMFQSLRSIGVYIVMALLLLWAFGGAGIYQFEGSYGFGADMALLAATIVAHDTYFYWAHRTMHHPKLFKYFHRAHHRSVTPTAWAIYSFAIPEAVVMFAFIPLWLTIVSVPIWVMFMWANFQLIRNAMGHAGFELHPRWWLSSPLTRWINTTTHHDLHHSGGFNTNYGLYFTWWDRLMGTEHPRYAERFAEVVADRSSSPAPAAAAPEGEKAPVPA</sequence>
<dbReference type="InterPro" id="IPR050307">
    <property type="entry name" value="Sterol_Desaturase_Related"/>
</dbReference>
<evidence type="ECO:0000313" key="8">
    <source>
        <dbReference type="Proteomes" id="UP000197097"/>
    </source>
</evidence>
<feature type="transmembrane region" description="Helical" evidence="5">
    <location>
        <begin position="6"/>
        <end position="23"/>
    </location>
</feature>
<gene>
    <name evidence="7" type="ORF">CDQ91_09265</name>
</gene>
<dbReference type="Pfam" id="PF04116">
    <property type="entry name" value="FA_hydroxylase"/>
    <property type="match status" value="1"/>
</dbReference>
<evidence type="ECO:0000313" key="7">
    <source>
        <dbReference type="EMBL" id="OWQ98042.1"/>
    </source>
</evidence>
<organism evidence="7 8">
    <name type="scientific">Sphingopyxis witflariensis</name>
    <dbReference type="NCBI Taxonomy" id="173675"/>
    <lineage>
        <taxon>Bacteria</taxon>
        <taxon>Pseudomonadati</taxon>
        <taxon>Pseudomonadota</taxon>
        <taxon>Alphaproteobacteria</taxon>
        <taxon>Sphingomonadales</taxon>
        <taxon>Sphingomonadaceae</taxon>
        <taxon>Sphingopyxis</taxon>
    </lineage>
</organism>
<feature type="domain" description="Fatty acid hydroxylase" evidence="6">
    <location>
        <begin position="90"/>
        <end position="225"/>
    </location>
</feature>
<dbReference type="AlphaFoldDB" id="A0A246JY69"/>
<feature type="transmembrane region" description="Helical" evidence="5">
    <location>
        <begin position="80"/>
        <end position="102"/>
    </location>
</feature>
<reference evidence="7 8" key="1">
    <citation type="journal article" date="2002" name="Int. J. Syst. Evol. Microbiol.">
        <title>Sphingopyxis witflariensis sp. nov., isolated from activated sludge.</title>
        <authorList>
            <person name="Kampfer P."/>
            <person name="Witzenberger R."/>
            <person name="Denner E.B."/>
            <person name="Busse H.J."/>
            <person name="Neef A."/>
        </authorList>
    </citation>
    <scope>NUCLEOTIDE SEQUENCE [LARGE SCALE GENOMIC DNA]</scope>
    <source>
        <strain evidence="7 8">DSM 14551</strain>
    </source>
</reference>
<dbReference type="Proteomes" id="UP000197097">
    <property type="component" value="Unassembled WGS sequence"/>
</dbReference>
<protein>
    <submittedName>
        <fullName evidence="7">Sterol desaturase</fullName>
    </submittedName>
</protein>
<evidence type="ECO:0000259" key="6">
    <source>
        <dbReference type="Pfam" id="PF04116"/>
    </source>
</evidence>
<dbReference type="GO" id="GO:0005506">
    <property type="term" value="F:iron ion binding"/>
    <property type="evidence" value="ECO:0007669"/>
    <property type="project" value="InterPro"/>
</dbReference>
<proteinExistence type="predicted"/>